<gene>
    <name evidence="8" type="ORF">BCR41DRAFT_199748</name>
</gene>
<dbReference type="Gene3D" id="3.40.390.30">
    <property type="entry name" value="Metalloproteases ('zincins'), catalytic domain"/>
    <property type="match status" value="1"/>
</dbReference>
<name>A0A1Y2GCH4_9FUNG</name>
<organism evidence="8 9">
    <name type="scientific">Lobosporangium transversale</name>
    <dbReference type="NCBI Taxonomy" id="64571"/>
    <lineage>
        <taxon>Eukaryota</taxon>
        <taxon>Fungi</taxon>
        <taxon>Fungi incertae sedis</taxon>
        <taxon>Mucoromycota</taxon>
        <taxon>Mortierellomycotina</taxon>
        <taxon>Mortierellomycetes</taxon>
        <taxon>Mortierellales</taxon>
        <taxon>Mortierellaceae</taxon>
        <taxon>Lobosporangium</taxon>
    </lineage>
</organism>
<dbReference type="HAMAP" id="MF_00009">
    <property type="entry name" value="Endoribonucl_YbeY"/>
    <property type="match status" value="1"/>
</dbReference>
<keyword evidence="8" id="KW-0482">Metalloprotease</keyword>
<proteinExistence type="inferred from homology"/>
<evidence type="ECO:0000256" key="1">
    <source>
        <dbReference type="ARBA" id="ARBA00001947"/>
    </source>
</evidence>
<keyword evidence="8" id="KW-0645">Protease</keyword>
<accession>A0A1Y2GCH4</accession>
<dbReference type="InParanoid" id="A0A1Y2GCH4"/>
<evidence type="ECO:0000313" key="8">
    <source>
        <dbReference type="EMBL" id="ORZ04161.1"/>
    </source>
</evidence>
<dbReference type="GO" id="GO:0006508">
    <property type="term" value="P:proteolysis"/>
    <property type="evidence" value="ECO:0007669"/>
    <property type="project" value="UniProtKB-KW"/>
</dbReference>
<reference evidence="8 9" key="1">
    <citation type="submission" date="2016-07" db="EMBL/GenBank/DDBJ databases">
        <title>Pervasive Adenine N6-methylation of Active Genes in Fungi.</title>
        <authorList>
            <consortium name="DOE Joint Genome Institute"/>
            <person name="Mondo S.J."/>
            <person name="Dannebaum R.O."/>
            <person name="Kuo R.C."/>
            <person name="Labutti K."/>
            <person name="Haridas S."/>
            <person name="Kuo A."/>
            <person name="Salamov A."/>
            <person name="Ahrendt S.R."/>
            <person name="Lipzen A."/>
            <person name="Sullivan W."/>
            <person name="Andreopoulos W.B."/>
            <person name="Clum A."/>
            <person name="Lindquist E."/>
            <person name="Daum C."/>
            <person name="Ramamoorthy G.K."/>
            <person name="Gryganskyi A."/>
            <person name="Culley D."/>
            <person name="Magnuson J.K."/>
            <person name="James T.Y."/>
            <person name="O'Malley M.A."/>
            <person name="Stajich J.E."/>
            <person name="Spatafora J.W."/>
            <person name="Visel A."/>
            <person name="Grigoriev I.V."/>
        </authorList>
    </citation>
    <scope>NUCLEOTIDE SEQUENCE [LARGE SCALE GENOMIC DNA]</scope>
    <source>
        <strain evidence="8 9">NRRL 3116</strain>
    </source>
</reference>
<keyword evidence="5" id="KW-0255">Endonuclease</keyword>
<keyword evidence="3" id="KW-0540">Nuclease</keyword>
<dbReference type="PANTHER" id="PTHR46986">
    <property type="entry name" value="ENDORIBONUCLEASE YBEY, CHLOROPLASTIC"/>
    <property type="match status" value="1"/>
</dbReference>
<evidence type="ECO:0000256" key="4">
    <source>
        <dbReference type="ARBA" id="ARBA00022723"/>
    </source>
</evidence>
<evidence type="ECO:0000256" key="6">
    <source>
        <dbReference type="ARBA" id="ARBA00022801"/>
    </source>
</evidence>
<dbReference type="InterPro" id="IPR020549">
    <property type="entry name" value="YbeY_CS"/>
</dbReference>
<dbReference type="AlphaFoldDB" id="A0A1Y2GCH4"/>
<comment type="similarity">
    <text evidence="2">Belongs to the endoribonuclease YbeY family.</text>
</comment>
<dbReference type="OrthoDB" id="27226at2759"/>
<evidence type="ECO:0000256" key="7">
    <source>
        <dbReference type="ARBA" id="ARBA00022833"/>
    </source>
</evidence>
<dbReference type="RefSeq" id="XP_021876375.1">
    <property type="nucleotide sequence ID" value="XM_022019873.1"/>
</dbReference>
<evidence type="ECO:0000256" key="2">
    <source>
        <dbReference type="ARBA" id="ARBA00010875"/>
    </source>
</evidence>
<protein>
    <submittedName>
        <fullName evidence="8">Metalloprotease C21orf57</fullName>
    </submittedName>
</protein>
<dbReference type="GO" id="GO:0004222">
    <property type="term" value="F:metalloendopeptidase activity"/>
    <property type="evidence" value="ECO:0007669"/>
    <property type="project" value="InterPro"/>
</dbReference>
<evidence type="ECO:0000256" key="3">
    <source>
        <dbReference type="ARBA" id="ARBA00022722"/>
    </source>
</evidence>
<dbReference type="GO" id="GO:0004519">
    <property type="term" value="F:endonuclease activity"/>
    <property type="evidence" value="ECO:0007669"/>
    <property type="project" value="UniProtKB-KW"/>
</dbReference>
<dbReference type="GeneID" id="33561717"/>
<dbReference type="PROSITE" id="PS01306">
    <property type="entry name" value="UPF0054"/>
    <property type="match status" value="1"/>
</dbReference>
<sequence>MIRLINKQYIFRLDKPSIKKTIQMLITAAGYPNYDIGVMFTVDKTIRKLNREYRGKDKPTDILSFPFVEALKPGKLPKPQSVDERNLGDIVISMRYLDRWCGEHGVDINDRLPVLYAHGICHLLGYDHENKKDYLKMRRKERKILDQMNEWKAIIEEQNDSSSKAKSSRQ</sequence>
<dbReference type="NCBIfam" id="TIGR00043">
    <property type="entry name" value="rRNA maturation RNase YbeY"/>
    <property type="match status" value="1"/>
</dbReference>
<dbReference type="PANTHER" id="PTHR46986:SF1">
    <property type="entry name" value="ENDORIBONUCLEASE YBEY, CHLOROPLASTIC"/>
    <property type="match status" value="1"/>
</dbReference>
<dbReference type="SUPFAM" id="SSF55486">
    <property type="entry name" value="Metalloproteases ('zincins'), catalytic domain"/>
    <property type="match status" value="1"/>
</dbReference>
<comment type="caution">
    <text evidence="8">The sequence shown here is derived from an EMBL/GenBank/DDBJ whole genome shotgun (WGS) entry which is preliminary data.</text>
</comment>
<dbReference type="Proteomes" id="UP000193648">
    <property type="component" value="Unassembled WGS sequence"/>
</dbReference>
<dbReference type="STRING" id="64571.A0A1Y2GCH4"/>
<dbReference type="GO" id="GO:0006364">
    <property type="term" value="P:rRNA processing"/>
    <property type="evidence" value="ECO:0007669"/>
    <property type="project" value="InterPro"/>
</dbReference>
<dbReference type="InterPro" id="IPR023091">
    <property type="entry name" value="MetalPrtase_cat_dom_sf_prd"/>
</dbReference>
<dbReference type="Pfam" id="PF02130">
    <property type="entry name" value="YbeY"/>
    <property type="match status" value="1"/>
</dbReference>
<evidence type="ECO:0000256" key="5">
    <source>
        <dbReference type="ARBA" id="ARBA00022759"/>
    </source>
</evidence>
<dbReference type="EMBL" id="MCFF01000059">
    <property type="protein sequence ID" value="ORZ04161.1"/>
    <property type="molecule type" value="Genomic_DNA"/>
</dbReference>
<keyword evidence="7" id="KW-0862">Zinc</keyword>
<comment type="cofactor">
    <cofactor evidence="1">
        <name>Zn(2+)</name>
        <dbReference type="ChEBI" id="CHEBI:29105"/>
    </cofactor>
</comment>
<dbReference type="GO" id="GO:0046872">
    <property type="term" value="F:metal ion binding"/>
    <property type="evidence" value="ECO:0007669"/>
    <property type="project" value="UniProtKB-KW"/>
</dbReference>
<evidence type="ECO:0000313" key="9">
    <source>
        <dbReference type="Proteomes" id="UP000193648"/>
    </source>
</evidence>
<keyword evidence="4" id="KW-0479">Metal-binding</keyword>
<keyword evidence="6" id="KW-0378">Hydrolase</keyword>
<dbReference type="InterPro" id="IPR002036">
    <property type="entry name" value="YbeY"/>
</dbReference>
<keyword evidence="9" id="KW-1185">Reference proteome</keyword>